<protein>
    <submittedName>
        <fullName evidence="1">Fungal versatile peroxidase from pleurotus Eryngii</fullName>
    </submittedName>
</protein>
<keyword evidence="1" id="KW-0575">Peroxidase</keyword>
<reference evidence="1 2" key="1">
    <citation type="journal article" date="2019" name="Nat. Ecol. Evol.">
        <title>Megaphylogeny resolves global patterns of mushroom evolution.</title>
        <authorList>
            <person name="Varga T."/>
            <person name="Krizsan K."/>
            <person name="Foldi C."/>
            <person name="Dima B."/>
            <person name="Sanchez-Garcia M."/>
            <person name="Sanchez-Ramirez S."/>
            <person name="Szollosi G.J."/>
            <person name="Szarkandi J.G."/>
            <person name="Papp V."/>
            <person name="Albert L."/>
            <person name="Andreopoulos W."/>
            <person name="Angelini C."/>
            <person name="Antonin V."/>
            <person name="Barry K.W."/>
            <person name="Bougher N.L."/>
            <person name="Buchanan P."/>
            <person name="Buyck B."/>
            <person name="Bense V."/>
            <person name="Catcheside P."/>
            <person name="Chovatia M."/>
            <person name="Cooper J."/>
            <person name="Damon W."/>
            <person name="Desjardin D."/>
            <person name="Finy P."/>
            <person name="Geml J."/>
            <person name="Haridas S."/>
            <person name="Hughes K."/>
            <person name="Justo A."/>
            <person name="Karasinski D."/>
            <person name="Kautmanova I."/>
            <person name="Kiss B."/>
            <person name="Kocsube S."/>
            <person name="Kotiranta H."/>
            <person name="LaButti K.M."/>
            <person name="Lechner B.E."/>
            <person name="Liimatainen K."/>
            <person name="Lipzen A."/>
            <person name="Lukacs Z."/>
            <person name="Mihaltcheva S."/>
            <person name="Morgado L.N."/>
            <person name="Niskanen T."/>
            <person name="Noordeloos M.E."/>
            <person name="Ohm R.A."/>
            <person name="Ortiz-Santana B."/>
            <person name="Ovrebo C."/>
            <person name="Racz N."/>
            <person name="Riley R."/>
            <person name="Savchenko A."/>
            <person name="Shiryaev A."/>
            <person name="Soop K."/>
            <person name="Spirin V."/>
            <person name="Szebenyi C."/>
            <person name="Tomsovsky M."/>
            <person name="Tulloss R.E."/>
            <person name="Uehling J."/>
            <person name="Grigoriev I.V."/>
            <person name="Vagvolgyi C."/>
            <person name="Papp T."/>
            <person name="Martin F.M."/>
            <person name="Miettinen O."/>
            <person name="Hibbett D.S."/>
            <person name="Nagy L.G."/>
        </authorList>
    </citation>
    <scope>NUCLEOTIDE SEQUENCE [LARGE SCALE GENOMIC DNA]</scope>
    <source>
        <strain evidence="1 2">NL-1719</strain>
    </source>
</reference>
<keyword evidence="2" id="KW-1185">Reference proteome</keyword>
<proteinExistence type="predicted"/>
<keyword evidence="1" id="KW-0560">Oxidoreductase</keyword>
<dbReference type="EMBL" id="ML208441">
    <property type="protein sequence ID" value="TFK65316.1"/>
    <property type="molecule type" value="Genomic_DNA"/>
</dbReference>
<gene>
    <name evidence="1" type="ORF">BDN72DRAFT_205362</name>
</gene>
<evidence type="ECO:0000313" key="1">
    <source>
        <dbReference type="EMBL" id="TFK65316.1"/>
    </source>
</evidence>
<evidence type="ECO:0000313" key="2">
    <source>
        <dbReference type="Proteomes" id="UP000308600"/>
    </source>
</evidence>
<name>A0ACD3AHZ6_9AGAR</name>
<organism evidence="1 2">
    <name type="scientific">Pluteus cervinus</name>
    <dbReference type="NCBI Taxonomy" id="181527"/>
    <lineage>
        <taxon>Eukaryota</taxon>
        <taxon>Fungi</taxon>
        <taxon>Dikarya</taxon>
        <taxon>Basidiomycota</taxon>
        <taxon>Agaricomycotina</taxon>
        <taxon>Agaricomycetes</taxon>
        <taxon>Agaricomycetidae</taxon>
        <taxon>Agaricales</taxon>
        <taxon>Pluteineae</taxon>
        <taxon>Pluteaceae</taxon>
        <taxon>Pluteus</taxon>
    </lineage>
</organism>
<accession>A0ACD3AHZ6</accession>
<dbReference type="Proteomes" id="UP000308600">
    <property type="component" value="Unassembled WGS sequence"/>
</dbReference>
<sequence length="354" mass="38098">MYKGRQAPKSCCVWYEVLDDLQTNLFEGGQCVEEAHEALRLTFHDAIGYSYTLGGGGADGSIMQHFDVEGKFPQNDGIDSIVEIERPYALRHKVSFADMIQFAGAVGVSNCRGAPRLEFLAGRSNSSYPSPDGLLPDPSDSADKILARMLDAGFLPNELVALLASHSVAAQDTIDPTIHGSPFDTTPSEFDARFFAEMRLKGESFPGNGSHPGELQSPLPGEFRLQSDWAISGHSATACEWQSYITNHDQMMDKFRSAMSKMALLGQKRQSLTDCSMVIPTPAVALAQVVTLPAGKSNADIEPACLDQPFPTLSSDPGPQTSVPPVPSNDGDDDDAQGATNPEDPDSESGSRRK</sequence>